<keyword evidence="1" id="KW-0479">Metal-binding</keyword>
<organism evidence="5 6">
    <name type="scientific">Urochloa decumbens</name>
    <dbReference type="NCBI Taxonomy" id="240449"/>
    <lineage>
        <taxon>Eukaryota</taxon>
        <taxon>Viridiplantae</taxon>
        <taxon>Streptophyta</taxon>
        <taxon>Embryophyta</taxon>
        <taxon>Tracheophyta</taxon>
        <taxon>Spermatophyta</taxon>
        <taxon>Magnoliopsida</taxon>
        <taxon>Liliopsida</taxon>
        <taxon>Poales</taxon>
        <taxon>Poaceae</taxon>
        <taxon>PACMAD clade</taxon>
        <taxon>Panicoideae</taxon>
        <taxon>Panicodae</taxon>
        <taxon>Paniceae</taxon>
        <taxon>Melinidinae</taxon>
        <taxon>Urochloa</taxon>
    </lineage>
</organism>
<evidence type="ECO:0000256" key="1">
    <source>
        <dbReference type="PROSITE-ProRule" id="PRU00175"/>
    </source>
</evidence>
<dbReference type="PANTHER" id="PTHR10579">
    <property type="entry name" value="CALCIUM-ACTIVATED CHLORIDE CHANNEL REGULATOR"/>
    <property type="match status" value="1"/>
</dbReference>
<evidence type="ECO:0000259" key="3">
    <source>
        <dbReference type="PROSITE" id="PS50089"/>
    </source>
</evidence>
<dbReference type="Pfam" id="PF14624">
    <property type="entry name" value="Vwaint"/>
    <property type="match status" value="1"/>
</dbReference>
<evidence type="ECO:0000259" key="4">
    <source>
        <dbReference type="PROSITE" id="PS50234"/>
    </source>
</evidence>
<gene>
    <name evidence="5" type="ORF">URODEC1_LOCUS28283</name>
</gene>
<evidence type="ECO:0000256" key="2">
    <source>
        <dbReference type="SAM" id="MobiDB-lite"/>
    </source>
</evidence>
<feature type="region of interest" description="Disordered" evidence="2">
    <location>
        <begin position="559"/>
        <end position="578"/>
    </location>
</feature>
<evidence type="ECO:0000313" key="6">
    <source>
        <dbReference type="Proteomes" id="UP001497457"/>
    </source>
</evidence>
<keyword evidence="1" id="KW-0863">Zinc-finger</keyword>
<keyword evidence="1" id="KW-0862">Zinc</keyword>
<dbReference type="Pfam" id="PF00092">
    <property type="entry name" value="VWA"/>
    <property type="match status" value="1"/>
</dbReference>
<feature type="region of interest" description="Disordered" evidence="2">
    <location>
        <begin position="64"/>
        <end position="105"/>
    </location>
</feature>
<dbReference type="PROSITE" id="PS50089">
    <property type="entry name" value="ZF_RING_2"/>
    <property type="match status" value="1"/>
</dbReference>
<dbReference type="SMART" id="SM00184">
    <property type="entry name" value="RING"/>
    <property type="match status" value="1"/>
</dbReference>
<keyword evidence="6" id="KW-1185">Reference proteome</keyword>
<feature type="region of interest" description="Disordered" evidence="2">
    <location>
        <begin position="588"/>
        <end position="618"/>
    </location>
</feature>
<feature type="compositionally biased region" description="Gly residues" evidence="2">
    <location>
        <begin position="559"/>
        <end position="571"/>
    </location>
</feature>
<dbReference type="SUPFAM" id="SSF57850">
    <property type="entry name" value="RING/U-box"/>
    <property type="match status" value="1"/>
</dbReference>
<feature type="domain" description="RING-type" evidence="3">
    <location>
        <begin position="11"/>
        <end position="54"/>
    </location>
</feature>
<dbReference type="InterPro" id="IPR051266">
    <property type="entry name" value="CLCR"/>
</dbReference>
<reference evidence="6" key="1">
    <citation type="submission" date="2024-06" db="EMBL/GenBank/DDBJ databases">
        <authorList>
            <person name="Ryan C."/>
        </authorList>
    </citation>
    <scope>NUCLEOTIDE SEQUENCE [LARGE SCALE GENOMIC DNA]</scope>
</reference>
<dbReference type="InterPro" id="IPR013083">
    <property type="entry name" value="Znf_RING/FYVE/PHD"/>
</dbReference>
<dbReference type="InterPro" id="IPR036465">
    <property type="entry name" value="vWFA_dom_sf"/>
</dbReference>
<dbReference type="SMART" id="SM00327">
    <property type="entry name" value="VWA"/>
    <property type="match status" value="1"/>
</dbReference>
<accession>A0ABC8XYS8</accession>
<dbReference type="Pfam" id="PF17123">
    <property type="entry name" value="zf-RING_11"/>
    <property type="match status" value="1"/>
</dbReference>
<name>A0ABC8XYS8_9POAL</name>
<dbReference type="InterPro" id="IPR001841">
    <property type="entry name" value="Znf_RING"/>
</dbReference>
<dbReference type="SUPFAM" id="SSF53300">
    <property type="entry name" value="vWA-like"/>
    <property type="match status" value="1"/>
</dbReference>
<dbReference type="PROSITE" id="PS50234">
    <property type="entry name" value="VWFA"/>
    <property type="match status" value="1"/>
</dbReference>
<feature type="domain" description="VWFA" evidence="4">
    <location>
        <begin position="155"/>
        <end position="334"/>
    </location>
</feature>
<feature type="compositionally biased region" description="Pro residues" evidence="2">
    <location>
        <begin position="69"/>
        <end position="85"/>
    </location>
</feature>
<dbReference type="EMBL" id="OZ075125">
    <property type="protein sequence ID" value="CAL4933716.1"/>
    <property type="molecule type" value="Genomic_DNA"/>
</dbReference>
<dbReference type="PANTHER" id="PTHR10579:SF132">
    <property type="entry name" value="OS10G0464800 PROTEIN"/>
    <property type="match status" value="1"/>
</dbReference>
<dbReference type="Gene3D" id="3.30.40.10">
    <property type="entry name" value="Zinc/RING finger domain, C3HC4 (zinc finger)"/>
    <property type="match status" value="1"/>
</dbReference>
<dbReference type="GO" id="GO:0008270">
    <property type="term" value="F:zinc ion binding"/>
    <property type="evidence" value="ECO:0007669"/>
    <property type="project" value="UniProtKB-KW"/>
</dbReference>
<reference evidence="5 6" key="2">
    <citation type="submission" date="2024-10" db="EMBL/GenBank/DDBJ databases">
        <authorList>
            <person name="Ryan C."/>
        </authorList>
    </citation>
    <scope>NUCLEOTIDE SEQUENCE [LARGE SCALE GENOMIC DNA]</scope>
</reference>
<evidence type="ECO:0000313" key="5">
    <source>
        <dbReference type="EMBL" id="CAL4933716.1"/>
    </source>
</evidence>
<sequence>MEGEAAAADPCAICLGDVVGRGQAIFTAECSHVFHHRCISASVAYGHRNCPLCKAAWRDLPAVGGPARRTPPPPRPARATPPPSRHGPYDDDDPVVEQAPQDEGRAGDHAVMALKTHCERPALARGASNGSFAVLVHAVAPPAAAAAGAPRAPLDLVTAIDLSGSMRGQKLHLVKQAVGFVIDNLGPADRLSVVSFSDAATRVVHLARMTADGKAAVKRAVESLEASGGTNIGAGLRVAARVLDDRRHRNPVASVILLSDGRDGHIRHRPADLVPPSLRGSSGSRAAAPLPVHTFGFGADHDAAAMHAVAEETGGTFSFVQNQAAIQDSFAQCVGGLLSVAMQGVRVAVACVHPGVRVLGVKSGRYESRVDAGRRAATVDVGELYADEERRFLVFVRVPAAEAAEEATQLIKVRCSYRDAVRGYSEDVAGNDAVVLRPPEVPDGDAELSMEVERERVRVAATEDIAAARAAAERGDHAEAARILEGAQEAVRRSAPGLAGDATCAALEDELSDLAARVASRREYEQTGRAAVLAGMSSHRQQRASSVAVVRPAHFGRGGRGVGRGLRGRGGAAAPRPYVTPAMQNLVKISRRAREQEQQQHTSSSEPPAKRMHLRFVE</sequence>
<dbReference type="InterPro" id="IPR032838">
    <property type="entry name" value="Vwaint_dom"/>
</dbReference>
<dbReference type="AlphaFoldDB" id="A0ABC8XYS8"/>
<protein>
    <submittedName>
        <fullName evidence="5">Uncharacterized protein</fullName>
    </submittedName>
</protein>
<dbReference type="InterPro" id="IPR002035">
    <property type="entry name" value="VWF_A"/>
</dbReference>
<dbReference type="Proteomes" id="UP001497457">
    <property type="component" value="Chromosome 15b"/>
</dbReference>
<dbReference type="Gene3D" id="3.40.50.410">
    <property type="entry name" value="von Willebrand factor, type A domain"/>
    <property type="match status" value="1"/>
</dbReference>
<proteinExistence type="predicted"/>